<protein>
    <submittedName>
        <fullName evidence="1">Uncharacterized protein</fullName>
    </submittedName>
</protein>
<organism evidence="1 2">
    <name type="scientific">Aphanothece hegewaldii CCALA 016</name>
    <dbReference type="NCBI Taxonomy" id="2107694"/>
    <lineage>
        <taxon>Bacteria</taxon>
        <taxon>Bacillati</taxon>
        <taxon>Cyanobacteriota</taxon>
        <taxon>Cyanophyceae</taxon>
        <taxon>Oscillatoriophycideae</taxon>
        <taxon>Chroococcales</taxon>
        <taxon>Aphanothecaceae</taxon>
        <taxon>Aphanothece</taxon>
    </lineage>
</organism>
<sequence length="360" mass="39315">MVSDYLKHLTTLLLAGTLVSLTLLPPRPVKAQTPNFAGLSISDLGTVMRDGSFGDISWRAGTPAAEILQLGAFSDTKLPQMSMGYILKEIGLSPQKVSLEAAPFLKKLSLKDFVNTIPLLGSTRLKQVAPFKALIKQQFGSDVAENLSNRTLSQLSRNANFSSLTLEELSTLNNYSLSSIPGLSELPIEKFTNWENLPISNIPGLDQLPFKTYLSDLIDVNLPLAMADVVFSDEEANRTNTITGSYNEGFQVPCNQSNCAHLELGDLPGWPKLMQGKQWISGDSQWVSGGSGCLTGREPTGRHPFSKSFKVVLNETDEAAGQAQFSLYFRFAIFCGTSPYIIGPFPFYSVKEKDTVIVGF</sequence>
<comment type="caution">
    <text evidence="1">The sequence shown here is derived from an EMBL/GenBank/DDBJ whole genome shotgun (WGS) entry which is preliminary data.</text>
</comment>
<proteinExistence type="predicted"/>
<dbReference type="OrthoDB" id="415264at2"/>
<gene>
    <name evidence="1" type="ORF">C7H19_20245</name>
</gene>
<accession>A0A2T1LT17</accession>
<reference evidence="1 2" key="1">
    <citation type="submission" date="2018-03" db="EMBL/GenBank/DDBJ databases">
        <title>The ancient ancestry and fast evolution of plastids.</title>
        <authorList>
            <person name="Moore K.R."/>
            <person name="Magnabosco C."/>
            <person name="Momper L."/>
            <person name="Gold D.A."/>
            <person name="Bosak T."/>
            <person name="Fournier G.P."/>
        </authorList>
    </citation>
    <scope>NUCLEOTIDE SEQUENCE [LARGE SCALE GENOMIC DNA]</scope>
    <source>
        <strain evidence="1 2">CCALA 016</strain>
    </source>
</reference>
<keyword evidence="2" id="KW-1185">Reference proteome</keyword>
<dbReference type="AlphaFoldDB" id="A0A2T1LT17"/>
<name>A0A2T1LT17_9CHRO</name>
<dbReference type="Proteomes" id="UP000239001">
    <property type="component" value="Unassembled WGS sequence"/>
</dbReference>
<reference evidence="1 2" key="2">
    <citation type="submission" date="2018-03" db="EMBL/GenBank/DDBJ databases">
        <authorList>
            <person name="Keele B.F."/>
        </authorList>
    </citation>
    <scope>NUCLEOTIDE SEQUENCE [LARGE SCALE GENOMIC DNA]</scope>
    <source>
        <strain evidence="1 2">CCALA 016</strain>
    </source>
</reference>
<evidence type="ECO:0000313" key="2">
    <source>
        <dbReference type="Proteomes" id="UP000239001"/>
    </source>
</evidence>
<evidence type="ECO:0000313" key="1">
    <source>
        <dbReference type="EMBL" id="PSF33331.1"/>
    </source>
</evidence>
<dbReference type="RefSeq" id="WP_106458734.1">
    <property type="nucleotide sequence ID" value="NZ_PXOH01000031.1"/>
</dbReference>
<dbReference type="EMBL" id="PXOH01000031">
    <property type="protein sequence ID" value="PSF33331.1"/>
    <property type="molecule type" value="Genomic_DNA"/>
</dbReference>